<evidence type="ECO:0000313" key="2">
    <source>
        <dbReference type="Proteomes" id="UP000766629"/>
    </source>
</evidence>
<keyword evidence="2" id="KW-1185">Reference proteome</keyword>
<name>A0ABS7NJL5_9RHOB</name>
<evidence type="ECO:0000313" key="1">
    <source>
        <dbReference type="EMBL" id="MBY6141393.1"/>
    </source>
</evidence>
<proteinExistence type="predicted"/>
<accession>A0ABS7NJL5</accession>
<sequence>MTERPNYIVYAPAFDPDSGGSIFLHELVNTLNGLGEQAFLWPWRRLPASGLRAEVLSRLRLPGSRWARPYGTNPALDTPVARPADFTQSSIVVYPEVTLGNPMQARNVARWLLYKPGVENPYEFTEGEMFFRAGSICDIPEITGGATDLFMWRRNPVYHNQNRPDRSGACYIVRKGAHKDRIPETENAIQIDGLSHEEIADIFNRCDTFYSYDEATFYSQYAAICGCQSVVIPGIYASRAEWNENHAPGRYGIAYGTSPAELEHAKATRHLVADLLQEQEDRGRRTVENFVELTRERFG</sequence>
<comment type="caution">
    <text evidence="1">The sequence shown here is derived from an EMBL/GenBank/DDBJ whole genome shotgun (WGS) entry which is preliminary data.</text>
</comment>
<reference evidence="1 2" key="1">
    <citation type="submission" date="2021-06" db="EMBL/GenBank/DDBJ databases">
        <title>50 bacteria genomes isolated from Dapeng, Shenzhen, China.</title>
        <authorList>
            <person name="Zheng W."/>
            <person name="Yu S."/>
            <person name="Huang Y."/>
        </authorList>
    </citation>
    <scope>NUCLEOTIDE SEQUENCE [LARGE SCALE GENOMIC DNA]</scope>
    <source>
        <strain evidence="1 2">DP1N14-2</strain>
    </source>
</reference>
<dbReference type="Proteomes" id="UP000766629">
    <property type="component" value="Unassembled WGS sequence"/>
</dbReference>
<dbReference type="EMBL" id="JAHVJA010000010">
    <property type="protein sequence ID" value="MBY6141393.1"/>
    <property type="molecule type" value="Genomic_DNA"/>
</dbReference>
<dbReference type="RefSeq" id="WP_222509444.1">
    <property type="nucleotide sequence ID" value="NZ_JAHVJA010000010.1"/>
</dbReference>
<evidence type="ECO:0008006" key="3">
    <source>
        <dbReference type="Google" id="ProtNLM"/>
    </source>
</evidence>
<organism evidence="1 2">
    <name type="scientific">Leisingera daeponensis</name>
    <dbReference type="NCBI Taxonomy" id="405746"/>
    <lineage>
        <taxon>Bacteria</taxon>
        <taxon>Pseudomonadati</taxon>
        <taxon>Pseudomonadota</taxon>
        <taxon>Alphaproteobacteria</taxon>
        <taxon>Rhodobacterales</taxon>
        <taxon>Roseobacteraceae</taxon>
        <taxon>Leisingera</taxon>
    </lineage>
</organism>
<gene>
    <name evidence="1" type="ORF">KUV26_18290</name>
</gene>
<protein>
    <recommendedName>
        <fullName evidence="3">WavQ</fullName>
    </recommendedName>
</protein>